<evidence type="ECO:0000313" key="3">
    <source>
        <dbReference type="EMBL" id="WUQ81824.1"/>
    </source>
</evidence>
<dbReference type="Gene3D" id="2.90.10.10">
    <property type="entry name" value="Bulb-type lectin domain"/>
    <property type="match status" value="2"/>
</dbReference>
<accession>A0ABZ1TVD9</accession>
<dbReference type="PROSITE" id="PS50927">
    <property type="entry name" value="BULB_LECTIN"/>
    <property type="match status" value="1"/>
</dbReference>
<dbReference type="InterPro" id="IPR036426">
    <property type="entry name" value="Bulb-type_lectin_dom_sf"/>
</dbReference>
<feature type="domain" description="Bulb-type lectin" evidence="2">
    <location>
        <begin position="59"/>
        <end position="167"/>
    </location>
</feature>
<protein>
    <recommendedName>
        <fullName evidence="2">Bulb-type lectin domain-containing protein</fullName>
    </recommendedName>
</protein>
<reference evidence="3" key="1">
    <citation type="submission" date="2022-10" db="EMBL/GenBank/DDBJ databases">
        <title>The complete genomes of actinobacterial strains from the NBC collection.</title>
        <authorList>
            <person name="Joergensen T.S."/>
            <person name="Alvarez Arevalo M."/>
            <person name="Sterndorff E.B."/>
            <person name="Faurdal D."/>
            <person name="Vuksanovic O."/>
            <person name="Mourched A.-S."/>
            <person name="Charusanti P."/>
            <person name="Shaw S."/>
            <person name="Blin K."/>
            <person name="Weber T."/>
        </authorList>
    </citation>
    <scope>NUCLEOTIDE SEQUENCE</scope>
    <source>
        <strain evidence="3">NBC_00222</strain>
    </source>
</reference>
<feature type="signal peptide" evidence="1">
    <location>
        <begin position="1"/>
        <end position="32"/>
    </location>
</feature>
<dbReference type="EMBL" id="CP108110">
    <property type="protein sequence ID" value="WUQ81824.1"/>
    <property type="molecule type" value="Genomic_DNA"/>
</dbReference>
<evidence type="ECO:0000259" key="2">
    <source>
        <dbReference type="PROSITE" id="PS50927"/>
    </source>
</evidence>
<feature type="chain" id="PRO_5047039081" description="Bulb-type lectin domain-containing protein" evidence="1">
    <location>
        <begin position="33"/>
        <end position="190"/>
    </location>
</feature>
<keyword evidence="1" id="KW-0732">Signal</keyword>
<dbReference type="InterPro" id="IPR001480">
    <property type="entry name" value="Bulb-type_lectin_dom"/>
</dbReference>
<dbReference type="RefSeq" id="WP_328952899.1">
    <property type="nucleotide sequence ID" value="NZ_CP108110.1"/>
</dbReference>
<name>A0ABZ1TVD9_9ACTN</name>
<sequence>MRIAPSLVPRAGVALGAVLMAAGLLGGTAAQAADGAPAAGAPAAAAPAVAAAPASDADQTVIRATAGLSRGQSWSSPDGSTVLYQQYDGHVVLYKNNVPIWTAVGTYGLGSYFYVQADGNLTAYDAAWRPLWESRTAGHPGAYLAVQNGGNLAVYYGGTPIWWSNYRPGGGPGPIDPDPECTPTTHQLCP</sequence>
<dbReference type="SUPFAM" id="SSF51110">
    <property type="entry name" value="alpha-D-mannose-specific plant lectins"/>
    <property type="match status" value="1"/>
</dbReference>
<evidence type="ECO:0000313" key="4">
    <source>
        <dbReference type="Proteomes" id="UP001432222"/>
    </source>
</evidence>
<keyword evidence="4" id="KW-1185">Reference proteome</keyword>
<proteinExistence type="predicted"/>
<evidence type="ECO:0000256" key="1">
    <source>
        <dbReference type="SAM" id="SignalP"/>
    </source>
</evidence>
<gene>
    <name evidence="3" type="ORF">OHA16_01835</name>
</gene>
<dbReference type="Proteomes" id="UP001432222">
    <property type="component" value="Chromosome"/>
</dbReference>
<organism evidence="3 4">
    <name type="scientific">Kitasatospora purpeofusca</name>
    <dbReference type="NCBI Taxonomy" id="67352"/>
    <lineage>
        <taxon>Bacteria</taxon>
        <taxon>Bacillati</taxon>
        <taxon>Actinomycetota</taxon>
        <taxon>Actinomycetes</taxon>
        <taxon>Kitasatosporales</taxon>
        <taxon>Streptomycetaceae</taxon>
        <taxon>Kitasatospora</taxon>
    </lineage>
</organism>